<comment type="subcellular location">
    <subcellularLocation>
        <location evidence="1">Nucleus</location>
    </subcellularLocation>
</comment>
<dbReference type="InterPro" id="IPR000626">
    <property type="entry name" value="Ubiquitin-like_dom"/>
</dbReference>
<proteinExistence type="inferred from homology"/>
<reference evidence="4" key="1">
    <citation type="submission" date="2025-08" db="UniProtKB">
        <authorList>
            <consortium name="RefSeq"/>
        </authorList>
    </citation>
    <scope>IDENTIFICATION</scope>
    <source>
        <tissue evidence="4">Seedling</tissue>
    </source>
</reference>
<evidence type="ECO:0000256" key="1">
    <source>
        <dbReference type="RuleBase" id="RU361190"/>
    </source>
</evidence>
<organism evidence="3 4">
    <name type="scientific">Ziziphus jujuba</name>
    <name type="common">Chinese jujube</name>
    <name type="synonym">Ziziphus sativa</name>
    <dbReference type="NCBI Taxonomy" id="326968"/>
    <lineage>
        <taxon>Eukaryota</taxon>
        <taxon>Viridiplantae</taxon>
        <taxon>Streptophyta</taxon>
        <taxon>Embryophyta</taxon>
        <taxon>Tracheophyta</taxon>
        <taxon>Spermatophyta</taxon>
        <taxon>Magnoliopsida</taxon>
        <taxon>eudicotyledons</taxon>
        <taxon>Gunneridae</taxon>
        <taxon>Pentapetalae</taxon>
        <taxon>rosids</taxon>
        <taxon>fabids</taxon>
        <taxon>Rosales</taxon>
        <taxon>Rhamnaceae</taxon>
        <taxon>Paliureae</taxon>
        <taxon>Ziziphus</taxon>
    </lineage>
</organism>
<evidence type="ECO:0000313" key="4">
    <source>
        <dbReference type="RefSeq" id="XP_048334082.1"/>
    </source>
</evidence>
<dbReference type="SUPFAM" id="SSF54236">
    <property type="entry name" value="Ubiquitin-like"/>
    <property type="match status" value="1"/>
</dbReference>
<dbReference type="Proteomes" id="UP001652623">
    <property type="component" value="Chromosome 3"/>
</dbReference>
<evidence type="ECO:0000313" key="3">
    <source>
        <dbReference type="Proteomes" id="UP001652623"/>
    </source>
</evidence>
<keyword evidence="3" id="KW-1185">Reference proteome</keyword>
<dbReference type="InterPro" id="IPR022617">
    <property type="entry name" value="Rad60/SUMO-like_dom"/>
</dbReference>
<dbReference type="Pfam" id="PF11976">
    <property type="entry name" value="Rad60-SLD"/>
    <property type="match status" value="1"/>
</dbReference>
<dbReference type="GeneID" id="107422483"/>
<accession>A0ABM3IRL5</accession>
<dbReference type="PROSITE" id="PS50053">
    <property type="entry name" value="UBIQUITIN_2"/>
    <property type="match status" value="1"/>
</dbReference>
<dbReference type="Gene3D" id="3.10.20.90">
    <property type="entry name" value="Phosphatidylinositol 3-kinase Catalytic Subunit, Chain A, domain 1"/>
    <property type="match status" value="1"/>
</dbReference>
<feature type="domain" description="Ubiquitin-like" evidence="2">
    <location>
        <begin position="20"/>
        <end position="95"/>
    </location>
</feature>
<dbReference type="InterPro" id="IPR029071">
    <property type="entry name" value="Ubiquitin-like_domsf"/>
</dbReference>
<keyword evidence="1" id="KW-0833">Ubl conjugation pathway</keyword>
<keyword evidence="1" id="KW-0539">Nucleus</keyword>
<name>A0ABM3IRL5_ZIZJJ</name>
<sequence length="100" mass="11900">MGENDRENKKRKVIDETPTISLKVKSQDNDERYFRIRRDSPLLRLMRAYCEKKQFEFRYIRFFYDGQYIRPNQTPDSLGLEDGAEIDALTPQSGGGWRSF</sequence>
<comment type="similarity">
    <text evidence="1">Belongs to the ubiquitin family. SUMO subfamily.</text>
</comment>
<protein>
    <recommendedName>
        <fullName evidence="1">Small ubiquitin-related modifier</fullName>
        <shortName evidence="1">SUMO</shortName>
    </recommendedName>
</protein>
<dbReference type="PANTHER" id="PTHR10562">
    <property type="entry name" value="SMALL UBIQUITIN-RELATED MODIFIER"/>
    <property type="match status" value="1"/>
</dbReference>
<evidence type="ECO:0000259" key="2">
    <source>
        <dbReference type="PROSITE" id="PS50053"/>
    </source>
</evidence>
<dbReference type="RefSeq" id="XP_048334082.1">
    <property type="nucleotide sequence ID" value="XM_048478125.2"/>
</dbReference>
<dbReference type="SMART" id="SM00213">
    <property type="entry name" value="UBQ"/>
    <property type="match status" value="1"/>
</dbReference>
<gene>
    <name evidence="4" type="primary">LOC107422483</name>
</gene>